<gene>
    <name evidence="1" type="ORF">BN873_310002</name>
</gene>
<organism evidence="1 2">
    <name type="scientific">Candidatus Competibacter denitrificans Run_A_D11</name>
    <dbReference type="NCBI Taxonomy" id="1400863"/>
    <lineage>
        <taxon>Bacteria</taxon>
        <taxon>Pseudomonadati</taxon>
        <taxon>Pseudomonadota</taxon>
        <taxon>Gammaproteobacteria</taxon>
        <taxon>Candidatus Competibacteraceae</taxon>
        <taxon>Candidatus Competibacter</taxon>
    </lineage>
</organism>
<sequence length="73" mass="8385">MQAKNPFDTKLALQKRLPEGMRAALVDVTDTLDFAWAAVQSVFEGQATPEHALKICELMLLERDRNLREDRRD</sequence>
<dbReference type="Proteomes" id="UP000035760">
    <property type="component" value="Unassembled WGS sequence"/>
</dbReference>
<keyword evidence="2" id="KW-1185">Reference proteome</keyword>
<dbReference type="AlphaFoldDB" id="W6MD49"/>
<evidence type="ECO:0000313" key="1">
    <source>
        <dbReference type="EMBL" id="CDI02483.1"/>
    </source>
</evidence>
<accession>W6MD49</accession>
<protein>
    <submittedName>
        <fullName evidence="1">Uncharacterized protein</fullName>
    </submittedName>
</protein>
<dbReference type="EMBL" id="CBTJ020000038">
    <property type="protein sequence ID" value="CDI02483.1"/>
    <property type="molecule type" value="Genomic_DNA"/>
</dbReference>
<reference evidence="1" key="2">
    <citation type="submission" date="2014-03" db="EMBL/GenBank/DDBJ databases">
        <title>Candidatus Competibacter-lineage genomes retrieved from metagenomes reveal functional metabolic diversity.</title>
        <authorList>
            <person name="McIlroy S.J."/>
            <person name="Albertsen M."/>
            <person name="Andresen E.K."/>
            <person name="Saunders A.M."/>
            <person name="Kristiansen R."/>
            <person name="Stokholm-Bjerregaard M."/>
            <person name="Nielsen K.L."/>
            <person name="Nielsen P.H."/>
        </authorList>
    </citation>
    <scope>NUCLEOTIDE SEQUENCE</scope>
    <source>
        <strain evidence="1">Run_A_D11</strain>
    </source>
</reference>
<comment type="caution">
    <text evidence="1">The sequence shown here is derived from an EMBL/GenBank/DDBJ whole genome shotgun (WGS) entry which is preliminary data.</text>
</comment>
<name>W6MD49_9GAMM</name>
<proteinExistence type="predicted"/>
<reference evidence="1" key="1">
    <citation type="submission" date="2013-07" db="EMBL/GenBank/DDBJ databases">
        <authorList>
            <person name="McIlroy S."/>
        </authorList>
    </citation>
    <scope>NUCLEOTIDE SEQUENCE [LARGE SCALE GENOMIC DNA]</scope>
    <source>
        <strain evidence="1">Run_A_D11</strain>
    </source>
</reference>
<dbReference type="RefSeq" id="WP_048672749.1">
    <property type="nucleotide sequence ID" value="NZ_CBTJ020000038.1"/>
</dbReference>
<evidence type="ECO:0000313" key="2">
    <source>
        <dbReference type="Proteomes" id="UP000035760"/>
    </source>
</evidence>
<dbReference type="OrthoDB" id="8912222at2"/>